<dbReference type="InterPro" id="IPR056647">
    <property type="entry name" value="DUF7745"/>
</dbReference>
<dbReference type="ExpressionAtlas" id="D3G9M1">
    <property type="expression patterns" value="baseline"/>
</dbReference>
<dbReference type="EMBL" id="FJ571603">
    <property type="protein sequence ID" value="ACU01861.1"/>
    <property type="molecule type" value="Genomic_DNA"/>
</dbReference>
<reference evidence="2" key="1">
    <citation type="submission" date="2008-12" db="EMBL/GenBank/DDBJ databases">
        <title>Retrotransposons within the syntenic regions between soybean and Medicago truncatula and their contribution to local genome evolution.</title>
        <authorList>
            <person name="Joseph B."/>
            <person name="Schlueter J.A."/>
            <person name="Du J."/>
            <person name="Graham M.A."/>
            <person name="Ma J."/>
            <person name="Shoemaker R.C."/>
        </authorList>
    </citation>
    <scope>NUCLEOTIDE SEQUENCE</scope>
</reference>
<dbReference type="PANTHER" id="PTHR48201">
    <property type="entry name" value="PROTEIN, PUTATIVE-RELATED"/>
    <property type="match status" value="1"/>
</dbReference>
<dbReference type="AlphaFoldDB" id="D3G9M1"/>
<feature type="domain" description="DUF7745" evidence="1">
    <location>
        <begin position="250"/>
        <end position="348"/>
    </location>
</feature>
<dbReference type="PANTHER" id="PTHR48201:SF12">
    <property type="entry name" value="AMINOTRANSFERASE-LIKE PLANT MOBILE DOMAIN-CONTAINING PROTEIN"/>
    <property type="match status" value="1"/>
</dbReference>
<name>D3G9M1_SOYBN</name>
<evidence type="ECO:0000313" key="2">
    <source>
        <dbReference type="EMBL" id="ACU01861.1"/>
    </source>
</evidence>
<sequence>MGSSQTPSLKKRFYQVKVKSLGITSLKELGQLMGQLQWQAFRKAYSKIWDLAMVEVSTEAIASLAQYYDQPLRCFTFGDFQLSPMVEEFEEILGCPLGGRKPYLFSGFYPSLTRISKIVQISAQELDHRKQVENGVVGIQRKYLEAKVRILTGKGEWTPFIDILALLIFGGVLFPNVDGLVDLAAIDAFLAYHNHKESPIVAMLADLYDTFGRRCEKSNTRIVCCTPALYVWLVSHLFRQEFPRWKEGRTGVLISCGGFPNVPLMGTRGCINYNPVLARRQLGYLMRGAPLEEELAPVISQGFNETNVETLQKVRKAWEVVQKKDKELRGNNNGPIGGYRKWLKAHVQGLDWLPSLRTAKREEVEAPKEDKEVQALRAELEQAQTIKERFKSVALKIQKENAELRDINIATTKAMEQETKRARREEHGRNKFRGALWGSNNELKLRREEKDRSRVDSLILKDELKRLCETETNMLAIISKYQEELNLATAHEHRVADEYAQMYAEKEARGRVIDSLHQEATMWMDRFALTLNGSQELPRLLAKAKAMADTYSAPEEIHGLLSYCQHMID</sequence>
<feature type="domain" description="DUF7745" evidence="1">
    <location>
        <begin position="26"/>
        <end position="243"/>
    </location>
</feature>
<dbReference type="Pfam" id="PF24924">
    <property type="entry name" value="DUF7745"/>
    <property type="match status" value="2"/>
</dbReference>
<evidence type="ECO:0000259" key="1">
    <source>
        <dbReference type="Pfam" id="PF24924"/>
    </source>
</evidence>
<protein>
    <recommendedName>
        <fullName evidence="1">DUF7745 domain-containing protein</fullName>
    </recommendedName>
</protein>
<proteinExistence type="predicted"/>
<organism evidence="2">
    <name type="scientific">Glycine max</name>
    <name type="common">Soybean</name>
    <name type="synonym">Glycine hispida</name>
    <dbReference type="NCBI Taxonomy" id="3847"/>
    <lineage>
        <taxon>Eukaryota</taxon>
        <taxon>Viridiplantae</taxon>
        <taxon>Streptophyta</taxon>
        <taxon>Embryophyta</taxon>
        <taxon>Tracheophyta</taxon>
        <taxon>Spermatophyta</taxon>
        <taxon>Magnoliopsida</taxon>
        <taxon>eudicotyledons</taxon>
        <taxon>Gunneridae</taxon>
        <taxon>Pentapetalae</taxon>
        <taxon>rosids</taxon>
        <taxon>fabids</taxon>
        <taxon>Fabales</taxon>
        <taxon>Fabaceae</taxon>
        <taxon>Papilionoideae</taxon>
        <taxon>50 kb inversion clade</taxon>
        <taxon>NPAAA clade</taxon>
        <taxon>indigoferoid/millettioid clade</taxon>
        <taxon>Phaseoleae</taxon>
        <taxon>Glycine</taxon>
        <taxon>Glycine subgen. Soja</taxon>
    </lineage>
</organism>
<accession>D3G9M1</accession>